<evidence type="ECO:0000256" key="1">
    <source>
        <dbReference type="SAM" id="Phobius"/>
    </source>
</evidence>
<feature type="transmembrane region" description="Helical" evidence="1">
    <location>
        <begin position="37"/>
        <end position="56"/>
    </location>
</feature>
<proteinExistence type="predicted"/>
<keyword evidence="1" id="KW-0472">Membrane</keyword>
<reference evidence="2 3" key="1">
    <citation type="submission" date="2024-06" db="EMBL/GenBank/DDBJ databases">
        <title>Genomic Encyclopedia of Type Strains, Phase IV (KMG-IV): sequencing the most valuable type-strain genomes for metagenomic binning, comparative biology and taxonomic classification.</title>
        <authorList>
            <person name="Goeker M."/>
        </authorList>
    </citation>
    <scope>NUCLEOTIDE SEQUENCE [LARGE SCALE GENOMIC DNA]</scope>
    <source>
        <strain evidence="2 3">DSM 23520</strain>
    </source>
</reference>
<gene>
    <name evidence="2" type="ORF">ABID56_000119</name>
</gene>
<accession>A0ABV2KR37</accession>
<evidence type="ECO:0000313" key="3">
    <source>
        <dbReference type="Proteomes" id="UP001549167"/>
    </source>
</evidence>
<feature type="transmembrane region" description="Helical" evidence="1">
    <location>
        <begin position="102"/>
        <end position="121"/>
    </location>
</feature>
<dbReference type="Pfam" id="PF11877">
    <property type="entry name" value="DUF3397"/>
    <property type="match status" value="1"/>
</dbReference>
<protein>
    <submittedName>
        <fullName evidence="2">Asparagine N-glycosylation enzyme membrane subunit Stt3</fullName>
    </submittedName>
</protein>
<evidence type="ECO:0000313" key="2">
    <source>
        <dbReference type="EMBL" id="MET3682040.1"/>
    </source>
</evidence>
<dbReference type="RefSeq" id="WP_354218416.1">
    <property type="nucleotide sequence ID" value="NZ_JBEPMX010000001.1"/>
</dbReference>
<keyword evidence="1" id="KW-1133">Transmembrane helix</keyword>
<keyword evidence="1" id="KW-0812">Transmembrane</keyword>
<organism evidence="2 3">
    <name type="scientific">Alkalibacillus flavidus</name>
    <dbReference type="NCBI Taxonomy" id="546021"/>
    <lineage>
        <taxon>Bacteria</taxon>
        <taxon>Bacillati</taxon>
        <taxon>Bacillota</taxon>
        <taxon>Bacilli</taxon>
        <taxon>Bacillales</taxon>
        <taxon>Bacillaceae</taxon>
        <taxon>Alkalibacillus</taxon>
    </lineage>
</organism>
<dbReference type="Proteomes" id="UP001549167">
    <property type="component" value="Unassembled WGS sequence"/>
</dbReference>
<feature type="transmembrane region" description="Helical" evidence="1">
    <location>
        <begin position="62"/>
        <end position="82"/>
    </location>
</feature>
<comment type="caution">
    <text evidence="2">The sequence shown here is derived from an EMBL/GenBank/DDBJ whole genome shotgun (WGS) entry which is preliminary data.</text>
</comment>
<dbReference type="EMBL" id="JBEPMX010000001">
    <property type="protein sequence ID" value="MET3682040.1"/>
    <property type="molecule type" value="Genomic_DNA"/>
</dbReference>
<feature type="transmembrane region" description="Helical" evidence="1">
    <location>
        <begin position="6"/>
        <end position="25"/>
    </location>
</feature>
<keyword evidence="3" id="KW-1185">Reference proteome</keyword>
<dbReference type="InterPro" id="IPR024515">
    <property type="entry name" value="DUF3397"/>
</dbReference>
<name>A0ABV2KR37_9BACI</name>
<sequence length="123" mass="14262">MEFIATIVAILATVPFVTFFMLFIIEKKRTKTATVSTKRAADVTTALLLIAVYALIEYIFDVSLFWETVIIYMVLLAIVLTVQWRKEEEITFLRAVRFVWRLSFVMLSVAYLLLVIIAIMLQF</sequence>